<dbReference type="InterPro" id="IPR002893">
    <property type="entry name" value="Znf_MYND"/>
</dbReference>
<evidence type="ECO:0000313" key="7">
    <source>
        <dbReference type="Proteomes" id="UP001516400"/>
    </source>
</evidence>
<evidence type="ECO:0000256" key="1">
    <source>
        <dbReference type="ARBA" id="ARBA00022723"/>
    </source>
</evidence>
<organism evidence="6 7">
    <name type="scientific">Cryptolaemus montrouzieri</name>
    <dbReference type="NCBI Taxonomy" id="559131"/>
    <lineage>
        <taxon>Eukaryota</taxon>
        <taxon>Metazoa</taxon>
        <taxon>Ecdysozoa</taxon>
        <taxon>Arthropoda</taxon>
        <taxon>Hexapoda</taxon>
        <taxon>Insecta</taxon>
        <taxon>Pterygota</taxon>
        <taxon>Neoptera</taxon>
        <taxon>Endopterygota</taxon>
        <taxon>Coleoptera</taxon>
        <taxon>Polyphaga</taxon>
        <taxon>Cucujiformia</taxon>
        <taxon>Coccinelloidea</taxon>
        <taxon>Coccinellidae</taxon>
        <taxon>Scymninae</taxon>
        <taxon>Scymnini</taxon>
        <taxon>Cryptolaemus</taxon>
    </lineage>
</organism>
<dbReference type="InterPro" id="IPR046341">
    <property type="entry name" value="SET_dom_sf"/>
</dbReference>
<keyword evidence="3" id="KW-0862">Zinc</keyword>
<dbReference type="InterPro" id="IPR053010">
    <property type="entry name" value="SET_SmydA-8"/>
</dbReference>
<keyword evidence="2 4" id="KW-0863">Zinc-finger</keyword>
<sequence>MSHVGFCDICQKPASQRCGGCHEIFYCTKEHQKYGWKNHKKSCRPCKIAEDEFLGRYLLSTKSIKSGETIFKERPLIYGPCQVTVPVCLGCFKVIDENNNRPCSECGWPMCSDICQKNPSHLPECRYTVQRGDKVSIRNFGMVHPIYQCVTVLRCLYQKQFLPEIWTKLNKLESHDEERKNTAKYKNERVQVAEFIRRFFKLDQVFSEDDIMHVCGIIMVNSHEVPLSDPPYIAIYETCSMFEHRPPLGHTQQEAPSVRDEIFWCTCTRCSDPTEYGTYFSAMKCQERKCDGYSLPTTFLEKTDNTKNSDWKCNKCKKNISCFSIQDVLERLGSDLSEIVKDDPKSLKHFINSSSSYLHPNHYYLTEVRIALVQLIGQDSRADVFTGVSDEDLNSKAANAGQLLNLLGVIAPAERRLRGVLLFELHAAVAEMGRRSGTTFGETDVMHMRLIEAKQYLIDSIEFLKNEPSFLPEGQILKQAKHNLKNIDIVLQKIHESINNPH</sequence>
<evidence type="ECO:0000259" key="5">
    <source>
        <dbReference type="PROSITE" id="PS50865"/>
    </source>
</evidence>
<dbReference type="Gene3D" id="1.25.40.10">
    <property type="entry name" value="Tetratricopeptide repeat domain"/>
    <property type="match status" value="1"/>
</dbReference>
<name>A0ABD2N1S3_9CUCU</name>
<proteinExistence type="predicted"/>
<evidence type="ECO:0000256" key="3">
    <source>
        <dbReference type="ARBA" id="ARBA00022833"/>
    </source>
</evidence>
<dbReference type="GO" id="GO:0008270">
    <property type="term" value="F:zinc ion binding"/>
    <property type="evidence" value="ECO:0007669"/>
    <property type="project" value="UniProtKB-KW"/>
</dbReference>
<dbReference type="InterPro" id="IPR011990">
    <property type="entry name" value="TPR-like_helical_dom_sf"/>
</dbReference>
<dbReference type="SUPFAM" id="SSF82199">
    <property type="entry name" value="SET domain"/>
    <property type="match status" value="1"/>
</dbReference>
<dbReference type="PROSITE" id="PS50865">
    <property type="entry name" value="ZF_MYND_2"/>
    <property type="match status" value="1"/>
</dbReference>
<keyword evidence="7" id="KW-1185">Reference proteome</keyword>
<dbReference type="Proteomes" id="UP001516400">
    <property type="component" value="Unassembled WGS sequence"/>
</dbReference>
<evidence type="ECO:0000256" key="4">
    <source>
        <dbReference type="PROSITE-ProRule" id="PRU00134"/>
    </source>
</evidence>
<reference evidence="6 7" key="1">
    <citation type="journal article" date="2021" name="BMC Biol.">
        <title>Horizontally acquired antibacterial genes associated with adaptive radiation of ladybird beetles.</title>
        <authorList>
            <person name="Li H.S."/>
            <person name="Tang X.F."/>
            <person name="Huang Y.H."/>
            <person name="Xu Z.Y."/>
            <person name="Chen M.L."/>
            <person name="Du X.Y."/>
            <person name="Qiu B.Y."/>
            <person name="Chen P.T."/>
            <person name="Zhang W."/>
            <person name="Slipinski A."/>
            <person name="Escalona H.E."/>
            <person name="Waterhouse R.M."/>
            <person name="Zwick A."/>
            <person name="Pang H."/>
        </authorList>
    </citation>
    <scope>NUCLEOTIDE SEQUENCE [LARGE SCALE GENOMIC DNA]</scope>
    <source>
        <strain evidence="6">SYSU2018</strain>
    </source>
</reference>
<dbReference type="PANTHER" id="PTHR46455:SF4">
    <property type="entry name" value="GH11294P"/>
    <property type="match status" value="1"/>
</dbReference>
<comment type="caution">
    <text evidence="6">The sequence shown here is derived from an EMBL/GenBank/DDBJ whole genome shotgun (WGS) entry which is preliminary data.</text>
</comment>
<dbReference type="PANTHER" id="PTHR46455">
    <property type="entry name" value="SET AND MYND DOMAIN CONTAINING, ARTHROPOD-SPECIFIC, MEMBER 4, ISOFORM A"/>
    <property type="match status" value="1"/>
</dbReference>
<gene>
    <name evidence="6" type="ORF">HHI36_014177</name>
</gene>
<protein>
    <recommendedName>
        <fullName evidence="5">MYND-type domain-containing protein</fullName>
    </recommendedName>
</protein>
<evidence type="ECO:0000256" key="2">
    <source>
        <dbReference type="ARBA" id="ARBA00022771"/>
    </source>
</evidence>
<dbReference type="AlphaFoldDB" id="A0ABD2N1S3"/>
<dbReference type="SUPFAM" id="SSF144232">
    <property type="entry name" value="HIT/MYND zinc finger-like"/>
    <property type="match status" value="1"/>
</dbReference>
<keyword evidence="1" id="KW-0479">Metal-binding</keyword>
<accession>A0ABD2N1S3</accession>
<dbReference type="Pfam" id="PF01753">
    <property type="entry name" value="zf-MYND"/>
    <property type="match status" value="1"/>
</dbReference>
<feature type="domain" description="MYND-type" evidence="5">
    <location>
        <begin position="7"/>
        <end position="43"/>
    </location>
</feature>
<evidence type="ECO:0000313" key="6">
    <source>
        <dbReference type="EMBL" id="KAL3272715.1"/>
    </source>
</evidence>
<dbReference type="Gene3D" id="6.10.140.2220">
    <property type="match status" value="1"/>
</dbReference>
<dbReference type="EMBL" id="JABFTP020000062">
    <property type="protein sequence ID" value="KAL3272715.1"/>
    <property type="molecule type" value="Genomic_DNA"/>
</dbReference>